<keyword evidence="4" id="KW-0325">Glycoprotein</keyword>
<dbReference type="PANTHER" id="PTHR48071">
    <property type="entry name" value="SRCR DOMAIN-CONTAINING PROTEIN"/>
    <property type="match status" value="1"/>
</dbReference>
<evidence type="ECO:0000313" key="10">
    <source>
        <dbReference type="RefSeq" id="XP_035674979.1"/>
    </source>
</evidence>
<dbReference type="FunFam" id="3.10.250.10:FF:000006">
    <property type="entry name" value="neurotrypsin isoform X2"/>
    <property type="match status" value="2"/>
</dbReference>
<feature type="disulfide bond" evidence="5">
    <location>
        <begin position="350"/>
        <end position="414"/>
    </location>
</feature>
<evidence type="ECO:0000256" key="2">
    <source>
        <dbReference type="ARBA" id="ARBA00022737"/>
    </source>
</evidence>
<dbReference type="SMART" id="SM00202">
    <property type="entry name" value="SR"/>
    <property type="match status" value="3"/>
</dbReference>
<dbReference type="InterPro" id="IPR001190">
    <property type="entry name" value="SRCR"/>
</dbReference>
<protein>
    <submittedName>
        <fullName evidence="10">Deleted in malignant brain tumors 1 protein-like</fullName>
    </submittedName>
</protein>
<proteinExistence type="predicted"/>
<dbReference type="PANTHER" id="PTHR48071:SF18">
    <property type="entry name" value="DELETED IN MALIGNANT BRAIN TUMORS 1 PROTEIN-RELATED"/>
    <property type="match status" value="1"/>
</dbReference>
<dbReference type="InterPro" id="IPR036772">
    <property type="entry name" value="SRCR-like_dom_sf"/>
</dbReference>
<evidence type="ECO:0000256" key="3">
    <source>
        <dbReference type="ARBA" id="ARBA00023157"/>
    </source>
</evidence>
<evidence type="ECO:0000256" key="5">
    <source>
        <dbReference type="PROSITE-ProRule" id="PRU00196"/>
    </source>
</evidence>
<dbReference type="FunFam" id="3.10.250.10:FF:000011">
    <property type="entry name" value="Scavenger receptor class A member 5"/>
    <property type="match status" value="1"/>
</dbReference>
<feature type="domain" description="SRCR" evidence="8">
    <location>
        <begin position="221"/>
        <end position="321"/>
    </location>
</feature>
<feature type="disulfide bond" evidence="5">
    <location>
        <begin position="143"/>
        <end position="207"/>
    </location>
</feature>
<feature type="disulfide bond" evidence="5">
    <location>
        <begin position="363"/>
        <end position="424"/>
    </location>
</feature>
<feature type="disulfide bond" evidence="5">
    <location>
        <begin position="187"/>
        <end position="197"/>
    </location>
</feature>
<feature type="disulfide bond" evidence="5">
    <location>
        <begin position="156"/>
        <end position="217"/>
    </location>
</feature>
<feature type="disulfide bond" evidence="5">
    <location>
        <begin position="394"/>
        <end position="404"/>
    </location>
</feature>
<dbReference type="GeneID" id="118414824"/>
<dbReference type="Pfam" id="PF00530">
    <property type="entry name" value="SRCR"/>
    <property type="match status" value="3"/>
</dbReference>
<dbReference type="OrthoDB" id="536948at2759"/>
<reference evidence="10" key="2">
    <citation type="submission" date="2025-08" db="UniProtKB">
        <authorList>
            <consortium name="RefSeq"/>
        </authorList>
    </citation>
    <scope>IDENTIFICATION</scope>
    <source>
        <strain evidence="10">S238N-H82</strain>
        <tissue evidence="10">Testes</tissue>
    </source>
</reference>
<sequence>MKVTACQVATVVVLAMMLTARGQEPEAEPVAPPEAPAAHEGNLEEGMAELNKFLSGFFGLLAGLSGVQPGGLGEDAGLGGVEPGGPGADDDLGGVEPSGPGADAGLGGVEPGGPSADIRLVGGSISNKGKVEVYHDGQWGTVCDDDFDMNDANVVCRQLGYGRAVDALSKSAFGWGSGPIWLSELDCEGSETHIEQCSHSGWGRHYCNHNEDAGVVCTDGIRLVGGSLSSEGRVEVYHDGQWGTVCDDDFDMNDANVVCRLMGYPSATEVRNEAAFGAGSGPIWLDNLACEGSETNIEHCSNNGYRIHDCYHGEDAGVVCSEDILRLVGGSSSSEGRVEVYHDGQWGTVCDDGFHMNNANVICRQLGYASAVEARPEAAFGAGAGPIWLDSLDCKGSETNIEDCSHNGWGKHNCEHGEDAGVVCSDDQH</sequence>
<keyword evidence="2" id="KW-0677">Repeat</keyword>
<evidence type="ECO:0000256" key="1">
    <source>
        <dbReference type="ARBA" id="ARBA00022729"/>
    </source>
</evidence>
<dbReference type="Gene3D" id="3.10.250.10">
    <property type="entry name" value="SRCR-like domain"/>
    <property type="match status" value="3"/>
</dbReference>
<feature type="disulfide bond" evidence="5">
    <location>
        <begin position="246"/>
        <end position="310"/>
    </location>
</feature>
<feature type="signal peptide" evidence="7">
    <location>
        <begin position="1"/>
        <end position="22"/>
    </location>
</feature>
<feature type="disulfide bond" evidence="5">
    <location>
        <begin position="259"/>
        <end position="320"/>
    </location>
</feature>
<evidence type="ECO:0000256" key="4">
    <source>
        <dbReference type="ARBA" id="ARBA00023180"/>
    </source>
</evidence>
<dbReference type="Proteomes" id="UP000001554">
    <property type="component" value="Chromosome 4"/>
</dbReference>
<keyword evidence="1 7" id="KW-0732">Signal</keyword>
<dbReference type="GO" id="GO:0016020">
    <property type="term" value="C:membrane"/>
    <property type="evidence" value="ECO:0007669"/>
    <property type="project" value="InterPro"/>
</dbReference>
<accession>A0A9J7L2L5</accession>
<evidence type="ECO:0000256" key="7">
    <source>
        <dbReference type="SAM" id="SignalP"/>
    </source>
</evidence>
<feature type="chain" id="PRO_5039886552" evidence="7">
    <location>
        <begin position="23"/>
        <end position="429"/>
    </location>
</feature>
<evidence type="ECO:0000259" key="8">
    <source>
        <dbReference type="PROSITE" id="PS50287"/>
    </source>
</evidence>
<dbReference type="AlphaFoldDB" id="A0A9J7L2L5"/>
<feature type="domain" description="SRCR" evidence="8">
    <location>
        <begin position="118"/>
        <end position="218"/>
    </location>
</feature>
<organism evidence="9 10">
    <name type="scientific">Branchiostoma floridae</name>
    <name type="common">Florida lancelet</name>
    <name type="synonym">Amphioxus</name>
    <dbReference type="NCBI Taxonomy" id="7739"/>
    <lineage>
        <taxon>Eukaryota</taxon>
        <taxon>Metazoa</taxon>
        <taxon>Chordata</taxon>
        <taxon>Cephalochordata</taxon>
        <taxon>Leptocardii</taxon>
        <taxon>Amphioxiformes</taxon>
        <taxon>Branchiostomatidae</taxon>
        <taxon>Branchiostoma</taxon>
    </lineage>
</organism>
<dbReference type="SUPFAM" id="SSF56487">
    <property type="entry name" value="SRCR-like"/>
    <property type="match status" value="3"/>
</dbReference>
<dbReference type="OMA" id="CTHISTH"/>
<feature type="domain" description="SRCR" evidence="8">
    <location>
        <begin position="325"/>
        <end position="425"/>
    </location>
</feature>
<feature type="disulfide bond" evidence="5">
    <location>
        <begin position="290"/>
        <end position="300"/>
    </location>
</feature>
<feature type="compositionally biased region" description="Gly residues" evidence="6">
    <location>
        <begin position="73"/>
        <end position="87"/>
    </location>
</feature>
<dbReference type="KEGG" id="bfo:118414824"/>
<evidence type="ECO:0000256" key="6">
    <source>
        <dbReference type="SAM" id="MobiDB-lite"/>
    </source>
</evidence>
<evidence type="ECO:0000313" key="9">
    <source>
        <dbReference type="Proteomes" id="UP000001554"/>
    </source>
</evidence>
<dbReference type="PROSITE" id="PS00420">
    <property type="entry name" value="SRCR_1"/>
    <property type="match status" value="3"/>
</dbReference>
<feature type="region of interest" description="Disordered" evidence="6">
    <location>
        <begin position="73"/>
        <end position="108"/>
    </location>
</feature>
<keyword evidence="3 5" id="KW-1015">Disulfide bond</keyword>
<keyword evidence="9" id="KW-1185">Reference proteome</keyword>
<dbReference type="RefSeq" id="XP_035674979.1">
    <property type="nucleotide sequence ID" value="XM_035819086.1"/>
</dbReference>
<dbReference type="PRINTS" id="PR00258">
    <property type="entry name" value="SPERACTRCPTR"/>
</dbReference>
<dbReference type="PROSITE" id="PS50287">
    <property type="entry name" value="SRCR_2"/>
    <property type="match status" value="3"/>
</dbReference>
<name>A0A9J7L2L5_BRAFL</name>
<reference evidence="9" key="1">
    <citation type="journal article" date="2020" name="Nat. Ecol. Evol.">
        <title>Deeply conserved synteny resolves early events in vertebrate evolution.</title>
        <authorList>
            <person name="Simakov O."/>
            <person name="Marletaz F."/>
            <person name="Yue J.X."/>
            <person name="O'Connell B."/>
            <person name="Jenkins J."/>
            <person name="Brandt A."/>
            <person name="Calef R."/>
            <person name="Tung C.H."/>
            <person name="Huang T.K."/>
            <person name="Schmutz J."/>
            <person name="Satoh N."/>
            <person name="Yu J.K."/>
            <person name="Putnam N.H."/>
            <person name="Green R.E."/>
            <person name="Rokhsar D.S."/>
        </authorList>
    </citation>
    <scope>NUCLEOTIDE SEQUENCE [LARGE SCALE GENOMIC DNA]</scope>
    <source>
        <strain evidence="9">S238N-H82</strain>
    </source>
</reference>
<gene>
    <name evidence="10" type="primary">LOC118414824</name>
</gene>